<dbReference type="Proteomes" id="UP000321150">
    <property type="component" value="Unassembled WGS sequence"/>
</dbReference>
<evidence type="ECO:0000256" key="6">
    <source>
        <dbReference type="SAM" id="Phobius"/>
    </source>
</evidence>
<evidence type="ECO:0000256" key="5">
    <source>
        <dbReference type="ARBA" id="ARBA00023136"/>
    </source>
</evidence>
<feature type="transmembrane region" description="Helical" evidence="6">
    <location>
        <begin position="305"/>
        <end position="327"/>
    </location>
</feature>
<feature type="transmembrane region" description="Helical" evidence="6">
    <location>
        <begin position="37"/>
        <end position="56"/>
    </location>
</feature>
<name>A0A511YFH0_9FLAO</name>
<feature type="transmembrane region" description="Helical" evidence="6">
    <location>
        <begin position="455"/>
        <end position="475"/>
    </location>
</feature>
<feature type="transmembrane region" description="Helical" evidence="6">
    <location>
        <begin position="12"/>
        <end position="31"/>
    </location>
</feature>
<evidence type="ECO:0000256" key="1">
    <source>
        <dbReference type="ARBA" id="ARBA00004651"/>
    </source>
</evidence>
<sequence>MFKKLFYQTATYGFSTVLVKLFPFIISPFISQRFGPSAIAPFVDFYSVAGIIIVLLTHGMETSFFRFAQKDISSRKLISTASLSVIGASLFFIIISLFFRQSLAIAFKTPDQVSFLVIMLIILGVDGICAMPFVILRKEGRSKKYTLVKTVNAVMNFLFVIFFIVLFPKFSNGLFGFHYDQKFGIGYVFIANLIASIFSLTLLFGEFKKINIKEFDFNLWKEMLSYSWPIMLAGLSGVVNETMDRQFLKYLLPSGENVIQMAIYGTVCKLVTFITLFRQAYLLGVEPFFFSHAKNENSAQTYSKLMTWFIIVNCVIFLGLCVNLNWISEQYIRNSSFYVGLPIVPIVLIAAVFLGIYLNLSIWYKLSDKTRFGAYISIIGAIVTISINYFFIPSYGYWASTWATFASYLIMMTISYFLGQKYYPIPYEIKTCITYICLGIAMSYISYYLLNGNIIDGNILFLLYILFIFFERQLFTSVKNYFKK</sequence>
<dbReference type="InterPro" id="IPR050833">
    <property type="entry name" value="Poly_Biosynth_Transport"/>
</dbReference>
<keyword evidence="3 6" id="KW-0812">Transmembrane</keyword>
<feature type="transmembrane region" description="Helical" evidence="6">
    <location>
        <begin position="372"/>
        <end position="391"/>
    </location>
</feature>
<evidence type="ECO:0000256" key="4">
    <source>
        <dbReference type="ARBA" id="ARBA00022989"/>
    </source>
</evidence>
<feature type="transmembrane region" description="Helical" evidence="6">
    <location>
        <begin position="397"/>
        <end position="419"/>
    </location>
</feature>
<dbReference type="AlphaFoldDB" id="A0A511YFH0"/>
<organism evidence="7 8">
    <name type="scientific">Chryseobacterium lathyri</name>
    <dbReference type="NCBI Taxonomy" id="395933"/>
    <lineage>
        <taxon>Bacteria</taxon>
        <taxon>Pseudomonadati</taxon>
        <taxon>Bacteroidota</taxon>
        <taxon>Flavobacteriia</taxon>
        <taxon>Flavobacteriales</taxon>
        <taxon>Weeksellaceae</taxon>
        <taxon>Chryseobacterium group</taxon>
        <taxon>Chryseobacterium</taxon>
    </lineage>
</organism>
<comment type="subcellular location">
    <subcellularLocation>
        <location evidence="1">Cell membrane</location>
        <topology evidence="1">Multi-pass membrane protein</topology>
    </subcellularLocation>
</comment>
<accession>A0A511YFH0</accession>
<reference evidence="7 8" key="1">
    <citation type="submission" date="2019-07" db="EMBL/GenBank/DDBJ databases">
        <title>Whole genome shotgun sequence of Chryseobacterium lathyri NBRC 105250.</title>
        <authorList>
            <person name="Hosoyama A."/>
            <person name="Uohara A."/>
            <person name="Ohji S."/>
            <person name="Ichikawa N."/>
        </authorList>
    </citation>
    <scope>NUCLEOTIDE SEQUENCE [LARGE SCALE GENOMIC DNA]</scope>
    <source>
        <strain evidence="7 8">NBRC 105250</strain>
    </source>
</reference>
<feature type="transmembrane region" description="Helical" evidence="6">
    <location>
        <begin position="431"/>
        <end position="449"/>
    </location>
</feature>
<dbReference type="GO" id="GO:0005886">
    <property type="term" value="C:plasma membrane"/>
    <property type="evidence" value="ECO:0007669"/>
    <property type="project" value="UniProtKB-SubCell"/>
</dbReference>
<feature type="transmembrane region" description="Helical" evidence="6">
    <location>
        <begin position="339"/>
        <end position="360"/>
    </location>
</feature>
<keyword evidence="5 6" id="KW-0472">Membrane</keyword>
<dbReference type="InterPro" id="IPR002797">
    <property type="entry name" value="Polysacc_synth"/>
</dbReference>
<gene>
    <name evidence="7" type="ORF">CLA01_39950</name>
</gene>
<dbReference type="RefSeq" id="WP_111959749.1">
    <property type="nucleotide sequence ID" value="NZ_BJYI01000022.1"/>
</dbReference>
<dbReference type="OrthoDB" id="9814608at2"/>
<dbReference type="PANTHER" id="PTHR30250:SF11">
    <property type="entry name" value="O-ANTIGEN TRANSPORTER-RELATED"/>
    <property type="match status" value="1"/>
</dbReference>
<proteinExistence type="predicted"/>
<feature type="transmembrane region" description="Helical" evidence="6">
    <location>
        <begin position="114"/>
        <end position="135"/>
    </location>
</feature>
<evidence type="ECO:0000256" key="3">
    <source>
        <dbReference type="ARBA" id="ARBA00022692"/>
    </source>
</evidence>
<keyword evidence="4 6" id="KW-1133">Transmembrane helix</keyword>
<evidence type="ECO:0000313" key="7">
    <source>
        <dbReference type="EMBL" id="GEN73923.1"/>
    </source>
</evidence>
<comment type="caution">
    <text evidence="7">The sequence shown here is derived from an EMBL/GenBank/DDBJ whole genome shotgun (WGS) entry which is preliminary data.</text>
</comment>
<feature type="transmembrane region" description="Helical" evidence="6">
    <location>
        <begin position="77"/>
        <end position="99"/>
    </location>
</feature>
<feature type="transmembrane region" description="Helical" evidence="6">
    <location>
        <begin position="219"/>
        <end position="239"/>
    </location>
</feature>
<dbReference type="Pfam" id="PF01943">
    <property type="entry name" value="Polysacc_synt"/>
    <property type="match status" value="1"/>
</dbReference>
<evidence type="ECO:0000313" key="8">
    <source>
        <dbReference type="Proteomes" id="UP000321150"/>
    </source>
</evidence>
<feature type="transmembrane region" description="Helical" evidence="6">
    <location>
        <begin position="259"/>
        <end position="284"/>
    </location>
</feature>
<dbReference type="EMBL" id="BJYI01000022">
    <property type="protein sequence ID" value="GEN73923.1"/>
    <property type="molecule type" value="Genomic_DNA"/>
</dbReference>
<dbReference type="PANTHER" id="PTHR30250">
    <property type="entry name" value="PST FAMILY PREDICTED COLANIC ACID TRANSPORTER"/>
    <property type="match status" value="1"/>
</dbReference>
<keyword evidence="2" id="KW-1003">Cell membrane</keyword>
<protein>
    <submittedName>
        <fullName evidence="7">Polysaccharide biosynthesis protein</fullName>
    </submittedName>
</protein>
<feature type="transmembrane region" description="Helical" evidence="6">
    <location>
        <begin position="187"/>
        <end position="207"/>
    </location>
</feature>
<evidence type="ECO:0000256" key="2">
    <source>
        <dbReference type="ARBA" id="ARBA00022475"/>
    </source>
</evidence>